<dbReference type="Proteomes" id="UP000243525">
    <property type="component" value="Unassembled WGS sequence"/>
</dbReference>
<dbReference type="Pfam" id="PF19815">
    <property type="entry name" value="DUF6298"/>
    <property type="match status" value="1"/>
</dbReference>
<feature type="domain" description="DUF6298" evidence="2">
    <location>
        <begin position="485"/>
        <end position="973"/>
    </location>
</feature>
<name>A0A2T5C421_9BACT</name>
<gene>
    <name evidence="3" type="ORF">C8N47_104102</name>
</gene>
<dbReference type="SUPFAM" id="SSF51126">
    <property type="entry name" value="Pectin lyase-like"/>
    <property type="match status" value="1"/>
</dbReference>
<dbReference type="InterPro" id="IPR011050">
    <property type="entry name" value="Pectin_lyase_fold/virulence"/>
</dbReference>
<dbReference type="InterPro" id="IPR046265">
    <property type="entry name" value="DUF6298"/>
</dbReference>
<accession>A0A2T5C421</accession>
<dbReference type="EMBL" id="QAAD01000004">
    <property type="protein sequence ID" value="PTN09557.1"/>
    <property type="molecule type" value="Genomic_DNA"/>
</dbReference>
<evidence type="ECO:0000259" key="2">
    <source>
        <dbReference type="Pfam" id="PF19815"/>
    </source>
</evidence>
<organism evidence="3 4">
    <name type="scientific">Mangrovibacterium marinum</name>
    <dbReference type="NCBI Taxonomy" id="1639118"/>
    <lineage>
        <taxon>Bacteria</taxon>
        <taxon>Pseudomonadati</taxon>
        <taxon>Bacteroidota</taxon>
        <taxon>Bacteroidia</taxon>
        <taxon>Marinilabiliales</taxon>
        <taxon>Prolixibacteraceae</taxon>
        <taxon>Mangrovibacterium</taxon>
    </lineage>
</organism>
<keyword evidence="4" id="KW-1185">Reference proteome</keyword>
<reference evidence="3 4" key="1">
    <citation type="submission" date="2018-04" db="EMBL/GenBank/DDBJ databases">
        <title>Genomic Encyclopedia of Archaeal and Bacterial Type Strains, Phase II (KMG-II): from individual species to whole genera.</title>
        <authorList>
            <person name="Goeker M."/>
        </authorList>
    </citation>
    <scope>NUCLEOTIDE SEQUENCE [LARGE SCALE GENOMIC DNA]</scope>
    <source>
        <strain evidence="3 4">DSM 28823</strain>
    </source>
</reference>
<evidence type="ECO:0000313" key="4">
    <source>
        <dbReference type="Proteomes" id="UP000243525"/>
    </source>
</evidence>
<dbReference type="AlphaFoldDB" id="A0A2T5C421"/>
<feature type="chain" id="PRO_5015618246" description="DUF6298 domain-containing protein" evidence="1">
    <location>
        <begin position="35"/>
        <end position="1055"/>
    </location>
</feature>
<keyword evidence="1" id="KW-0732">Signal</keyword>
<evidence type="ECO:0000313" key="3">
    <source>
        <dbReference type="EMBL" id="PTN09557.1"/>
    </source>
</evidence>
<sequence>MKKVFKRFGHTAIKASKCAFLLLLSLGVFSSVNAQKKQKPTPPLQQAENGNLVYTPDSLGNRIPDFSYAGYKTSSEPIPFVPVKVVVEPVAGDMTATVQRAIDYVSSLPIDQTGFRGAILLKAGNYQLDGRLTINQSGVVLRGSGFGETGTVLIAAGKSRETLIRVEGKPVELNEAQTSITQAYVPVGAFQFQLENAAQFKAGDQIAITRPSTQEWIDRLEMNEFGGETGWLGWKPGERDIRWDRTIVAVKGDSLVLDAPLTTALDKAIGGAYVQAYQEDGRIQNIGIENLNIISEFNSENAKDEEHCWNGISFENTTNSWVRRVQFKHLAGSAVAVYETASKVTVEDCLSFEPVSEIAALRRYTFFTAGQQCLFLRLDAEFGYHDFGTGFCSAGPNAFVQCESHLPVSFSGAIDSWASGVLFDIVNVDGNALSFRNREMNDYGSGWTAANSMFWQCSAARIECYSPPGATNWAYGAWAQFAGNGYWNNANEHIKPRSLFFAQLRERIGADNTPKAPVIDYTTNGTSSPSVELAAELTEYAENPAVTLIEFIKQKVNENPISQEAGDAKLFSQIKLKSNVEKEVEAAPVMEISNGWLVRGTAVLTGQRHAVPWWSGNMRPRKLEQAKPAVTRYVPGRQGLGYTDRLIDVIQWMKDENKIGLEQNYALWYDRRRDDHERIRRMDGEAWVPYYELPFARTGKELAWDGLSKYDLTKYNPWYWRRLKQFADLADQNGLVLIHQDYFQHNIVEAGAHWVDSPWRTVNNINHTGFPEPVPFAGDKRVFMDQHFYDVSNPVRRELHRQYIRQCLENFKDNNGVIQLTSAEFTGPLHFMQFWLDVIAGWEQETGRDVMVGLSATKDVQDSILADPLRSKIVDLIDIRYWSSRDDGTQFAPLGGQHLAPRQQMRLEKIGKRSFDQVYTDVLSYKKAFPAKAVMYSFDQSDKLAWAIFMAGGSLAGIPPVKADGFLNAASSMHAEATNMEGLYKLAAADGACIFYLDNRSPEYAAELGAGNYQLIEIDPATGEQVGKEVRVKGGKQIQLQTAGKSEAVFWFRKL</sequence>
<protein>
    <recommendedName>
        <fullName evidence="2">DUF6298 domain-containing protein</fullName>
    </recommendedName>
</protein>
<feature type="signal peptide" evidence="1">
    <location>
        <begin position="1"/>
        <end position="34"/>
    </location>
</feature>
<proteinExistence type="predicted"/>
<dbReference type="Gene3D" id="2.160.20.10">
    <property type="entry name" value="Single-stranded right-handed beta-helix, Pectin lyase-like"/>
    <property type="match status" value="2"/>
</dbReference>
<comment type="caution">
    <text evidence="3">The sequence shown here is derived from an EMBL/GenBank/DDBJ whole genome shotgun (WGS) entry which is preliminary data.</text>
</comment>
<dbReference type="InterPro" id="IPR012334">
    <property type="entry name" value="Pectin_lyas_fold"/>
</dbReference>
<evidence type="ECO:0000256" key="1">
    <source>
        <dbReference type="SAM" id="SignalP"/>
    </source>
</evidence>
<dbReference type="RefSeq" id="WP_211316049.1">
    <property type="nucleotide sequence ID" value="NZ_OY782574.1"/>
</dbReference>